<evidence type="ECO:0000313" key="1">
    <source>
        <dbReference type="EMBL" id="JAD94174.1"/>
    </source>
</evidence>
<sequence length="29" mass="3329">MHKLPSGWWQLASNSTSKFTTNMPAIRHT</sequence>
<protein>
    <submittedName>
        <fullName evidence="1">Uncharacterized protein</fullName>
    </submittedName>
</protein>
<name>A0A0A9E066_ARUDO</name>
<proteinExistence type="predicted"/>
<accession>A0A0A9E066</accession>
<dbReference type="EMBL" id="GBRH01203721">
    <property type="protein sequence ID" value="JAD94174.1"/>
    <property type="molecule type" value="Transcribed_RNA"/>
</dbReference>
<dbReference type="AlphaFoldDB" id="A0A0A9E066"/>
<reference evidence="1" key="2">
    <citation type="journal article" date="2015" name="Data Brief">
        <title>Shoot transcriptome of the giant reed, Arundo donax.</title>
        <authorList>
            <person name="Barrero R.A."/>
            <person name="Guerrero F.D."/>
            <person name="Moolhuijzen P."/>
            <person name="Goolsby J.A."/>
            <person name="Tidwell J."/>
            <person name="Bellgard S.E."/>
            <person name="Bellgard M.I."/>
        </authorList>
    </citation>
    <scope>NUCLEOTIDE SEQUENCE</scope>
    <source>
        <tissue evidence="1">Shoot tissue taken approximately 20 cm above the soil surface</tissue>
    </source>
</reference>
<organism evidence="1">
    <name type="scientific">Arundo donax</name>
    <name type="common">Giant reed</name>
    <name type="synonym">Donax arundinaceus</name>
    <dbReference type="NCBI Taxonomy" id="35708"/>
    <lineage>
        <taxon>Eukaryota</taxon>
        <taxon>Viridiplantae</taxon>
        <taxon>Streptophyta</taxon>
        <taxon>Embryophyta</taxon>
        <taxon>Tracheophyta</taxon>
        <taxon>Spermatophyta</taxon>
        <taxon>Magnoliopsida</taxon>
        <taxon>Liliopsida</taxon>
        <taxon>Poales</taxon>
        <taxon>Poaceae</taxon>
        <taxon>PACMAD clade</taxon>
        <taxon>Arundinoideae</taxon>
        <taxon>Arundineae</taxon>
        <taxon>Arundo</taxon>
    </lineage>
</organism>
<reference evidence="1" key="1">
    <citation type="submission" date="2014-09" db="EMBL/GenBank/DDBJ databases">
        <authorList>
            <person name="Magalhaes I.L.F."/>
            <person name="Oliveira U."/>
            <person name="Santos F.R."/>
            <person name="Vidigal T.H.D.A."/>
            <person name="Brescovit A.D."/>
            <person name="Santos A.J."/>
        </authorList>
    </citation>
    <scope>NUCLEOTIDE SEQUENCE</scope>
    <source>
        <tissue evidence="1">Shoot tissue taken approximately 20 cm above the soil surface</tissue>
    </source>
</reference>